<dbReference type="PANTHER" id="PTHR48023:SF4">
    <property type="entry name" value="D-XYLOSE-PROTON SYMPORTER-LIKE 2"/>
    <property type="match status" value="1"/>
</dbReference>
<organism evidence="10 11">
    <name type="scientific">Sphingomonas molluscorum</name>
    <dbReference type="NCBI Taxonomy" id="418184"/>
    <lineage>
        <taxon>Bacteria</taxon>
        <taxon>Pseudomonadati</taxon>
        <taxon>Pseudomonadota</taxon>
        <taxon>Alphaproteobacteria</taxon>
        <taxon>Sphingomonadales</taxon>
        <taxon>Sphingomonadaceae</taxon>
        <taxon>Sphingomonas</taxon>
    </lineage>
</organism>
<dbReference type="InterPro" id="IPR050820">
    <property type="entry name" value="MFS_Sugar_Transporter"/>
</dbReference>
<dbReference type="RefSeq" id="WP_239555459.1">
    <property type="nucleotide sequence ID" value="NZ_JBBGZA010000001.1"/>
</dbReference>
<dbReference type="Proteomes" id="UP001380365">
    <property type="component" value="Unassembled WGS sequence"/>
</dbReference>
<feature type="transmembrane region" description="Helical" evidence="8">
    <location>
        <begin position="258"/>
        <end position="283"/>
    </location>
</feature>
<evidence type="ECO:0000256" key="6">
    <source>
        <dbReference type="ARBA" id="ARBA00023136"/>
    </source>
</evidence>
<evidence type="ECO:0000256" key="1">
    <source>
        <dbReference type="ARBA" id="ARBA00004141"/>
    </source>
</evidence>
<dbReference type="InterPro" id="IPR005828">
    <property type="entry name" value="MFS_sugar_transport-like"/>
</dbReference>
<comment type="subcellular location">
    <subcellularLocation>
        <location evidence="1">Membrane</location>
        <topology evidence="1">Multi-pass membrane protein</topology>
    </subcellularLocation>
</comment>
<feature type="transmembrane region" description="Helical" evidence="8">
    <location>
        <begin position="153"/>
        <end position="175"/>
    </location>
</feature>
<dbReference type="InterPro" id="IPR005829">
    <property type="entry name" value="Sugar_transporter_CS"/>
</dbReference>
<accession>A0ABU8Q754</accession>
<feature type="transmembrane region" description="Helical" evidence="8">
    <location>
        <begin position="357"/>
        <end position="380"/>
    </location>
</feature>
<feature type="transmembrane region" description="Helical" evidence="8">
    <location>
        <begin position="418"/>
        <end position="438"/>
    </location>
</feature>
<protein>
    <submittedName>
        <fullName evidence="10">Sugar porter family MFS transporter</fullName>
    </submittedName>
</protein>
<feature type="transmembrane region" description="Helical" evidence="8">
    <location>
        <begin position="187"/>
        <end position="206"/>
    </location>
</feature>
<dbReference type="SUPFAM" id="SSF103473">
    <property type="entry name" value="MFS general substrate transporter"/>
    <property type="match status" value="1"/>
</dbReference>
<dbReference type="InterPro" id="IPR020846">
    <property type="entry name" value="MFS_dom"/>
</dbReference>
<reference evidence="10 11" key="1">
    <citation type="submission" date="2023-12" db="EMBL/GenBank/DDBJ databases">
        <title>Gut-associated functions are favored during microbiome assembly across C. elegans life.</title>
        <authorList>
            <person name="Zimmermann J."/>
        </authorList>
    </citation>
    <scope>NUCLEOTIDE SEQUENCE [LARGE SCALE GENOMIC DNA]</scope>
    <source>
        <strain evidence="10 11">JUb134</strain>
    </source>
</reference>
<dbReference type="InterPro" id="IPR036259">
    <property type="entry name" value="MFS_trans_sf"/>
</dbReference>
<feature type="transmembrane region" description="Helical" evidence="8">
    <location>
        <begin position="25"/>
        <end position="51"/>
    </location>
</feature>
<dbReference type="PROSITE" id="PS50850">
    <property type="entry name" value="MFS"/>
    <property type="match status" value="1"/>
</dbReference>
<comment type="caution">
    <text evidence="10">The sequence shown here is derived from an EMBL/GenBank/DDBJ whole genome shotgun (WGS) entry which is preliminary data.</text>
</comment>
<evidence type="ECO:0000256" key="8">
    <source>
        <dbReference type="SAM" id="Phobius"/>
    </source>
</evidence>
<dbReference type="EMBL" id="JBBGZA010000001">
    <property type="protein sequence ID" value="MEJ5095357.1"/>
    <property type="molecule type" value="Genomic_DNA"/>
</dbReference>
<dbReference type="Pfam" id="PF00083">
    <property type="entry name" value="Sugar_tr"/>
    <property type="match status" value="1"/>
</dbReference>
<proteinExistence type="inferred from homology"/>
<evidence type="ECO:0000256" key="3">
    <source>
        <dbReference type="ARBA" id="ARBA00022448"/>
    </source>
</evidence>
<keyword evidence="11" id="KW-1185">Reference proteome</keyword>
<keyword evidence="6 8" id="KW-0472">Membrane</keyword>
<comment type="similarity">
    <text evidence="2 7">Belongs to the major facilitator superfamily. Sugar transporter (TC 2.A.1.1) family.</text>
</comment>
<dbReference type="PANTHER" id="PTHR48023">
    <property type="entry name" value="D-XYLOSE-PROTON SYMPORTER-LIKE 2"/>
    <property type="match status" value="1"/>
</dbReference>
<dbReference type="PROSITE" id="PS00217">
    <property type="entry name" value="SUGAR_TRANSPORT_2"/>
    <property type="match status" value="1"/>
</dbReference>
<sequence>MRPHEQPRDDGQLPAHVDTGRMSPAIVLSALGAALGGLLFGFDTAVISGATQALQAHFALSDPALGFTVASALIGTVIGSLVAGAPADRFGRRRMLLAIAIAYLVSSLGSGLANSWPVLLLFRTLGGLAIGAASVVTPVYIAEVAPTRFRGRLVALNQLNIVLGILLAFLSNYLIAGGMDVDVAWRWMLGIVAAPSALFLLVTLLLPESPRWLVVKGRSADALDVLQRLGFADPEREIAAMQGAQVRERQPQLFQRRYAVPVGCAIAIAMFNQLSGINALLYYAPRIFALGGAGTDSAMLQSVAVGGINLAFTVLALFLIDRFGRKPLLYVGSLVCALALFLVGFQLEQAVADGTLILVGMLGFIAAFAVSQGAVIWVFLSEVFPSEVRGKGQALGSTTHWVMAAAITWTFPIVAGRVGGWVFLFFGAMMLLQLVWVWRFMPETNGVPLEEMRL</sequence>
<feature type="transmembrane region" description="Helical" evidence="8">
    <location>
        <begin position="119"/>
        <end position="141"/>
    </location>
</feature>
<keyword evidence="5 8" id="KW-1133">Transmembrane helix</keyword>
<evidence type="ECO:0000256" key="7">
    <source>
        <dbReference type="RuleBase" id="RU003346"/>
    </source>
</evidence>
<name>A0ABU8Q754_9SPHN</name>
<evidence type="ECO:0000256" key="5">
    <source>
        <dbReference type="ARBA" id="ARBA00022989"/>
    </source>
</evidence>
<feature type="transmembrane region" description="Helical" evidence="8">
    <location>
        <begin position="63"/>
        <end position="83"/>
    </location>
</feature>
<dbReference type="NCBIfam" id="TIGR00879">
    <property type="entry name" value="SP"/>
    <property type="match status" value="1"/>
</dbReference>
<feature type="transmembrane region" description="Helical" evidence="8">
    <location>
        <begin position="303"/>
        <end position="320"/>
    </location>
</feature>
<keyword evidence="3 7" id="KW-0813">Transport</keyword>
<feature type="transmembrane region" description="Helical" evidence="8">
    <location>
        <begin position="327"/>
        <end position="345"/>
    </location>
</feature>
<dbReference type="Gene3D" id="1.20.1250.20">
    <property type="entry name" value="MFS general substrate transporter like domains"/>
    <property type="match status" value="1"/>
</dbReference>
<keyword evidence="4 8" id="KW-0812">Transmembrane</keyword>
<feature type="domain" description="Major facilitator superfamily (MFS) profile" evidence="9">
    <location>
        <begin position="29"/>
        <end position="445"/>
    </location>
</feature>
<evidence type="ECO:0000313" key="10">
    <source>
        <dbReference type="EMBL" id="MEJ5095357.1"/>
    </source>
</evidence>
<evidence type="ECO:0000313" key="11">
    <source>
        <dbReference type="Proteomes" id="UP001380365"/>
    </source>
</evidence>
<evidence type="ECO:0000256" key="4">
    <source>
        <dbReference type="ARBA" id="ARBA00022692"/>
    </source>
</evidence>
<dbReference type="PROSITE" id="PS00216">
    <property type="entry name" value="SUGAR_TRANSPORT_1"/>
    <property type="match status" value="2"/>
</dbReference>
<gene>
    <name evidence="10" type="ORF">WH159_12510</name>
</gene>
<dbReference type="InterPro" id="IPR003663">
    <property type="entry name" value="Sugar/inositol_transpt"/>
</dbReference>
<evidence type="ECO:0000259" key="9">
    <source>
        <dbReference type="PROSITE" id="PS50850"/>
    </source>
</evidence>
<feature type="transmembrane region" description="Helical" evidence="8">
    <location>
        <begin position="95"/>
        <end position="113"/>
    </location>
</feature>
<dbReference type="PRINTS" id="PR00171">
    <property type="entry name" value="SUGRTRNSPORT"/>
</dbReference>
<evidence type="ECO:0000256" key="2">
    <source>
        <dbReference type="ARBA" id="ARBA00010992"/>
    </source>
</evidence>